<dbReference type="InParanoid" id="A0A545AX71"/>
<dbReference type="Gene3D" id="3.40.1490.10">
    <property type="entry name" value="Bit1"/>
    <property type="match status" value="1"/>
</dbReference>
<dbReference type="InterPro" id="IPR017021">
    <property type="entry name" value="UCP033763"/>
</dbReference>
<dbReference type="PIRSF" id="PIRSF033736">
    <property type="entry name" value="UCP033763"/>
    <property type="match status" value="1"/>
</dbReference>
<proteinExistence type="predicted"/>
<organism evidence="1 2">
    <name type="scientific">Cryptosporangium phraense</name>
    <dbReference type="NCBI Taxonomy" id="2593070"/>
    <lineage>
        <taxon>Bacteria</taxon>
        <taxon>Bacillati</taxon>
        <taxon>Actinomycetota</taxon>
        <taxon>Actinomycetes</taxon>
        <taxon>Cryptosporangiales</taxon>
        <taxon>Cryptosporangiaceae</taxon>
        <taxon>Cryptosporangium</taxon>
    </lineage>
</organism>
<dbReference type="OrthoDB" id="3692042at2"/>
<evidence type="ECO:0000313" key="2">
    <source>
        <dbReference type="Proteomes" id="UP000317982"/>
    </source>
</evidence>
<dbReference type="AlphaFoldDB" id="A0A545AX71"/>
<name>A0A545AX71_9ACTN</name>
<dbReference type="RefSeq" id="WP_142703327.1">
    <property type="nucleotide sequence ID" value="NZ_VIRS01000003.1"/>
</dbReference>
<accession>A0A545AX71</accession>
<comment type="caution">
    <text evidence="1">The sequence shown here is derived from an EMBL/GenBank/DDBJ whole genome shotgun (WGS) entry which is preliminary data.</text>
</comment>
<dbReference type="InterPro" id="IPR018988">
    <property type="entry name" value="DUF2000"/>
</dbReference>
<dbReference type="SUPFAM" id="SSF102462">
    <property type="entry name" value="Peptidyl-tRNA hydrolase II"/>
    <property type="match status" value="1"/>
</dbReference>
<protein>
    <submittedName>
        <fullName evidence="1">DUF2000 domain-containing protein</fullName>
    </submittedName>
</protein>
<evidence type="ECO:0000313" key="1">
    <source>
        <dbReference type="EMBL" id="TQS45920.1"/>
    </source>
</evidence>
<keyword evidence="2" id="KW-1185">Reference proteome</keyword>
<dbReference type="Proteomes" id="UP000317982">
    <property type="component" value="Unassembled WGS sequence"/>
</dbReference>
<dbReference type="EMBL" id="VIRS01000003">
    <property type="protein sequence ID" value="TQS45920.1"/>
    <property type="molecule type" value="Genomic_DNA"/>
</dbReference>
<reference evidence="1 2" key="1">
    <citation type="submission" date="2019-07" db="EMBL/GenBank/DDBJ databases">
        <title>Cryptosporangium phraense sp. nov., isolated from plant litter.</title>
        <authorList>
            <person name="Suriyachadkun C."/>
        </authorList>
    </citation>
    <scope>NUCLEOTIDE SEQUENCE [LARGE SCALE GENOMIC DNA]</scope>
    <source>
        <strain evidence="1 2">A-T 5661</strain>
    </source>
</reference>
<gene>
    <name evidence="1" type="ORF">FL583_05330</name>
</gene>
<dbReference type="Pfam" id="PF09391">
    <property type="entry name" value="DUF2000"/>
    <property type="match status" value="1"/>
</dbReference>
<dbReference type="InterPro" id="IPR023476">
    <property type="entry name" value="Pep_tRNA_hydro_II_dom_sf"/>
</dbReference>
<sequence length="152" mass="16292">MQLLEANDERLALTTRQQRTKWVVVVDRDLPIGLIANAAALLSASVGQQVPDLLGPVVTDGSGFEHQPLPYVGCSILGADAETVHRIRTKAATKPTLFVADVPRAAQQATSHTDYQAVMAATSEEEMAYYAVALVGPRNQVDKLVGGLTLLR</sequence>